<comment type="caution">
    <text evidence="2">The sequence shown here is derived from an EMBL/GenBank/DDBJ whole genome shotgun (WGS) entry which is preliminary data.</text>
</comment>
<evidence type="ECO:0000313" key="3">
    <source>
        <dbReference type="Proteomes" id="UP000324927"/>
    </source>
</evidence>
<keyword evidence="1" id="KW-1133">Transmembrane helix</keyword>
<gene>
    <name evidence="2" type="ORF">FZ942_22140</name>
</gene>
<dbReference type="Proteomes" id="UP000324927">
    <property type="component" value="Unassembled WGS sequence"/>
</dbReference>
<dbReference type="InterPro" id="IPR017581">
    <property type="entry name" value="AtpR-like"/>
</dbReference>
<dbReference type="Pfam" id="PF12966">
    <property type="entry name" value="AtpR"/>
    <property type="match status" value="1"/>
</dbReference>
<dbReference type="EMBL" id="VTTN01000009">
    <property type="protein sequence ID" value="KAA0594126.1"/>
    <property type="molecule type" value="Genomic_DNA"/>
</dbReference>
<keyword evidence="3" id="KW-1185">Reference proteome</keyword>
<proteinExistence type="predicted"/>
<evidence type="ECO:0000256" key="1">
    <source>
        <dbReference type="SAM" id="Phobius"/>
    </source>
</evidence>
<dbReference type="AlphaFoldDB" id="A0A5A9GIE4"/>
<keyword evidence="1" id="KW-0812">Transmembrane</keyword>
<reference evidence="2 3" key="1">
    <citation type="submission" date="2019-08" db="EMBL/GenBank/DDBJ databases">
        <authorList>
            <person name="Grouzdev D."/>
            <person name="Tikhonova E."/>
            <person name="Kravchenko I."/>
        </authorList>
    </citation>
    <scope>NUCLEOTIDE SEQUENCE [LARGE SCALE GENOMIC DNA]</scope>
    <source>
        <strain evidence="2 3">59b</strain>
    </source>
</reference>
<evidence type="ECO:0000313" key="2">
    <source>
        <dbReference type="EMBL" id="KAA0594126.1"/>
    </source>
</evidence>
<dbReference type="RefSeq" id="WP_149233244.1">
    <property type="nucleotide sequence ID" value="NZ_JALJXJ010000009.1"/>
</dbReference>
<name>A0A5A9GIE4_AZOLI</name>
<organism evidence="2 3">
    <name type="scientific">Azospirillum lipoferum</name>
    <dbReference type="NCBI Taxonomy" id="193"/>
    <lineage>
        <taxon>Bacteria</taxon>
        <taxon>Pseudomonadati</taxon>
        <taxon>Pseudomonadota</taxon>
        <taxon>Alphaproteobacteria</taxon>
        <taxon>Rhodospirillales</taxon>
        <taxon>Azospirillaceae</taxon>
        <taxon>Azospirillum</taxon>
    </lineage>
</organism>
<sequence>MTTLFLLPLIAGALAGLALGTLFFRGLAATARLYVLGGVRRAMPLYLMRLTGATAGFTIAAVWGGAAPLLAMLAGFQLARSLVVRRERRTQDGTP</sequence>
<keyword evidence="1" id="KW-0472">Membrane</keyword>
<dbReference type="OrthoDB" id="7308024at2"/>
<accession>A0A5A9GIE4</accession>
<protein>
    <submittedName>
        <fullName evidence="2">ATP synthase subunit I</fullName>
    </submittedName>
</protein>
<feature type="transmembrane region" description="Helical" evidence="1">
    <location>
        <begin position="52"/>
        <end position="79"/>
    </location>
</feature>